<dbReference type="SUPFAM" id="SSF51735">
    <property type="entry name" value="NAD(P)-binding Rossmann-fold domains"/>
    <property type="match status" value="1"/>
</dbReference>
<dbReference type="PANTHER" id="PTHR43060">
    <property type="entry name" value="3-HYDROXYISOBUTYRATE DEHYDROGENASE-LIKE 1, MITOCHONDRIAL-RELATED"/>
    <property type="match status" value="1"/>
</dbReference>
<dbReference type="EMBL" id="MCHY01000007">
    <property type="protein sequence ID" value="RKD24966.1"/>
    <property type="molecule type" value="Genomic_DNA"/>
</dbReference>
<evidence type="ECO:0000256" key="2">
    <source>
        <dbReference type="ARBA" id="ARBA00023002"/>
    </source>
</evidence>
<dbReference type="InterPro" id="IPR036291">
    <property type="entry name" value="NAD(P)-bd_dom_sf"/>
</dbReference>
<evidence type="ECO:0008006" key="9">
    <source>
        <dbReference type="Google" id="ProtNLM"/>
    </source>
</evidence>
<evidence type="ECO:0000313" key="7">
    <source>
        <dbReference type="EMBL" id="RKD24966.1"/>
    </source>
</evidence>
<dbReference type="Pfam" id="PF14833">
    <property type="entry name" value="NAD_binding_11"/>
    <property type="match status" value="1"/>
</dbReference>
<evidence type="ECO:0000256" key="3">
    <source>
        <dbReference type="ARBA" id="ARBA00023027"/>
    </source>
</evidence>
<evidence type="ECO:0000313" key="8">
    <source>
        <dbReference type="Proteomes" id="UP000284219"/>
    </source>
</evidence>
<evidence type="ECO:0000259" key="5">
    <source>
        <dbReference type="Pfam" id="PF03446"/>
    </source>
</evidence>
<dbReference type="GO" id="GO:0016054">
    <property type="term" value="P:organic acid catabolic process"/>
    <property type="evidence" value="ECO:0007669"/>
    <property type="project" value="UniProtKB-ARBA"/>
</dbReference>
<keyword evidence="8" id="KW-1185">Reference proteome</keyword>
<keyword evidence="2" id="KW-0560">Oxidoreductase</keyword>
<gene>
    <name evidence="7" type="ORF">BEP19_03780</name>
</gene>
<dbReference type="PROSITE" id="PS00895">
    <property type="entry name" value="3_HYDROXYISOBUT_DH"/>
    <property type="match status" value="1"/>
</dbReference>
<keyword evidence="3" id="KW-0520">NAD</keyword>
<dbReference type="PANTHER" id="PTHR43060:SF15">
    <property type="entry name" value="3-HYDROXYISOBUTYRATE DEHYDROGENASE-LIKE 1, MITOCHONDRIAL-RELATED"/>
    <property type="match status" value="1"/>
</dbReference>
<dbReference type="Gene3D" id="1.10.1040.10">
    <property type="entry name" value="N-(1-d-carboxylethyl)-l-norvaline Dehydrogenase, domain 2"/>
    <property type="match status" value="1"/>
</dbReference>
<dbReference type="Pfam" id="PF03446">
    <property type="entry name" value="NAD_binding_2"/>
    <property type="match status" value="1"/>
</dbReference>
<feature type="domain" description="3-hydroxyisobutyrate dehydrogenase-like NAD-binding" evidence="6">
    <location>
        <begin position="166"/>
        <end position="286"/>
    </location>
</feature>
<evidence type="ECO:0000256" key="1">
    <source>
        <dbReference type="ARBA" id="ARBA00009080"/>
    </source>
</evidence>
<feature type="active site" evidence="4">
    <location>
        <position position="172"/>
    </location>
</feature>
<evidence type="ECO:0000259" key="6">
    <source>
        <dbReference type="Pfam" id="PF14833"/>
    </source>
</evidence>
<accession>A0A419SLS2</accession>
<proteinExistence type="inferred from homology"/>
<dbReference type="AlphaFoldDB" id="A0A419SLS2"/>
<evidence type="ECO:0000256" key="4">
    <source>
        <dbReference type="PIRSR" id="PIRSR000103-1"/>
    </source>
</evidence>
<dbReference type="InterPro" id="IPR013328">
    <property type="entry name" value="6PGD_dom2"/>
</dbReference>
<name>A0A419SLS2_9BACL</name>
<organism evidence="7 8">
    <name type="scientific">Ammoniphilus oxalaticus</name>
    <dbReference type="NCBI Taxonomy" id="66863"/>
    <lineage>
        <taxon>Bacteria</taxon>
        <taxon>Bacillati</taxon>
        <taxon>Bacillota</taxon>
        <taxon>Bacilli</taxon>
        <taxon>Bacillales</taxon>
        <taxon>Paenibacillaceae</taxon>
        <taxon>Aneurinibacillus group</taxon>
        <taxon>Ammoniphilus</taxon>
    </lineage>
</organism>
<sequence length="301" mass="32212">MEKIGFVGLGTMGMPMARNLQKAGYSLVVYNRTAERTRDFVGQANVKIVDSPAEVAENCEILFTMLAADDAVEEVILGEKGVLSAAEAGLTVVDSSTVAPQTSLRMAEELAKKEIDFLDAPVTGSKPQATEGILTFMVGGRAEVFERCLPLFQAMGKHAYHMGAQGAGSQAKLGNNTMAAIHLLAMTEALTMVSKAGVDPALFLEMVSGGGGRSGMVDTKGPKVVNRDFRPHFKTELMLKDLGLATSFANELAIPTPVLATVKEMLQIAMTKGFAQEDMCSVIKCYEEWAGIEVKARDLKI</sequence>
<comment type="caution">
    <text evidence="7">The sequence shown here is derived from an EMBL/GenBank/DDBJ whole genome shotgun (WGS) entry which is preliminary data.</text>
</comment>
<dbReference type="InterPro" id="IPR015815">
    <property type="entry name" value="HIBADH-related"/>
</dbReference>
<dbReference type="PIRSF" id="PIRSF000103">
    <property type="entry name" value="HIBADH"/>
    <property type="match status" value="1"/>
</dbReference>
<reference evidence="7 8" key="1">
    <citation type="submission" date="2016-08" db="EMBL/GenBank/DDBJ databases">
        <title>Novel Firmicute Genomes.</title>
        <authorList>
            <person name="Poppleton D.I."/>
            <person name="Gribaldo S."/>
        </authorList>
    </citation>
    <scope>NUCLEOTIDE SEQUENCE [LARGE SCALE GENOMIC DNA]</scope>
    <source>
        <strain evidence="7 8">RAOx-1</strain>
    </source>
</reference>
<dbReference type="GO" id="GO:0051287">
    <property type="term" value="F:NAD binding"/>
    <property type="evidence" value="ECO:0007669"/>
    <property type="project" value="InterPro"/>
</dbReference>
<feature type="domain" description="6-phosphogluconate dehydrogenase NADP-binding" evidence="5">
    <location>
        <begin position="3"/>
        <end position="163"/>
    </location>
</feature>
<comment type="similarity">
    <text evidence="1">Belongs to the HIBADH-related family.</text>
</comment>
<dbReference type="GO" id="GO:0050661">
    <property type="term" value="F:NADP binding"/>
    <property type="evidence" value="ECO:0007669"/>
    <property type="project" value="InterPro"/>
</dbReference>
<dbReference type="InterPro" id="IPR006115">
    <property type="entry name" value="6PGDH_NADP-bd"/>
</dbReference>
<dbReference type="OrthoDB" id="9786703at2"/>
<dbReference type="GO" id="GO:0016491">
    <property type="term" value="F:oxidoreductase activity"/>
    <property type="evidence" value="ECO:0007669"/>
    <property type="project" value="UniProtKB-KW"/>
</dbReference>
<dbReference type="SUPFAM" id="SSF48179">
    <property type="entry name" value="6-phosphogluconate dehydrogenase C-terminal domain-like"/>
    <property type="match status" value="1"/>
</dbReference>
<dbReference type="InterPro" id="IPR029154">
    <property type="entry name" value="HIBADH-like_NADP-bd"/>
</dbReference>
<dbReference type="Gene3D" id="3.40.50.720">
    <property type="entry name" value="NAD(P)-binding Rossmann-like Domain"/>
    <property type="match status" value="1"/>
</dbReference>
<dbReference type="Proteomes" id="UP000284219">
    <property type="component" value="Unassembled WGS sequence"/>
</dbReference>
<dbReference type="InterPro" id="IPR002204">
    <property type="entry name" value="3-OH-isobutyrate_DH-rel_CS"/>
</dbReference>
<dbReference type="InterPro" id="IPR008927">
    <property type="entry name" value="6-PGluconate_DH-like_C_sf"/>
</dbReference>
<protein>
    <recommendedName>
        <fullName evidence="9">2-hydroxy-3-oxopropionate reductase</fullName>
    </recommendedName>
</protein>